<proteinExistence type="predicted"/>
<dbReference type="SUPFAM" id="SSF52047">
    <property type="entry name" value="RNI-like"/>
    <property type="match status" value="1"/>
</dbReference>
<dbReference type="InParanoid" id="A0A6P8YS43"/>
<dbReference type="InterPro" id="IPR032675">
    <property type="entry name" value="LRR_dom_sf"/>
</dbReference>
<protein>
    <submittedName>
        <fullName evidence="2">Uncharacterized protein LOC117642638</fullName>
    </submittedName>
</protein>
<name>A0A6P8YS43_THRPL</name>
<dbReference type="PANTHER" id="PTHR38926:SF5">
    <property type="entry name" value="F-BOX AND LEUCINE-RICH REPEAT PROTEIN 6"/>
    <property type="match status" value="1"/>
</dbReference>
<dbReference type="AlphaFoldDB" id="A0A6P8YS43"/>
<dbReference type="GeneID" id="117642638"/>
<keyword evidence="1" id="KW-1185">Reference proteome</keyword>
<sequence length="347" mass="38070">MLGSEEEGVCPSASNLTVLLRGVRHLRNLGGACPWVTKALVMLNKSLPKHPPLALENFVSQPDIKDKEAAVVAKLCPNLKKIHLERPEENCQAFVPDALGALLRLSDLKHVESLCVLSLDIIESMCCVRQLLAAGSHLTELTLMNVVRGPVELPYLAHFCPHLRKLCLRGFNLRKLAEGRDEYGTRKLRWDDGADKDDAQGDMRDKSKKRFLWPSLQTLELSPLLGGAVDRESLLEIVRGAPNLRTLDVGTSASQLSDEDVPALSPAGNKLVSLTLRRNANMGEPLRLTGRAVLGLLERCSHLTTLGLLNDWSVSEAEQAELRRHCTANNLRVSLLASRCGCSCANC</sequence>
<dbReference type="RefSeq" id="XP_034236922.1">
    <property type="nucleotide sequence ID" value="XM_034381031.1"/>
</dbReference>
<evidence type="ECO:0000313" key="2">
    <source>
        <dbReference type="RefSeq" id="XP_034236922.1"/>
    </source>
</evidence>
<organism evidence="2">
    <name type="scientific">Thrips palmi</name>
    <name type="common">Melon thrips</name>
    <dbReference type="NCBI Taxonomy" id="161013"/>
    <lineage>
        <taxon>Eukaryota</taxon>
        <taxon>Metazoa</taxon>
        <taxon>Ecdysozoa</taxon>
        <taxon>Arthropoda</taxon>
        <taxon>Hexapoda</taxon>
        <taxon>Insecta</taxon>
        <taxon>Pterygota</taxon>
        <taxon>Neoptera</taxon>
        <taxon>Paraneoptera</taxon>
        <taxon>Thysanoptera</taxon>
        <taxon>Terebrantia</taxon>
        <taxon>Thripoidea</taxon>
        <taxon>Thripidae</taxon>
        <taxon>Thrips</taxon>
    </lineage>
</organism>
<reference evidence="2" key="1">
    <citation type="submission" date="2025-08" db="UniProtKB">
        <authorList>
            <consortium name="RefSeq"/>
        </authorList>
    </citation>
    <scope>IDENTIFICATION</scope>
    <source>
        <tissue evidence="2">Total insect</tissue>
    </source>
</reference>
<dbReference type="PANTHER" id="PTHR38926">
    <property type="entry name" value="F-BOX DOMAIN CONTAINING PROTEIN, EXPRESSED"/>
    <property type="match status" value="1"/>
</dbReference>
<dbReference type="Gene3D" id="3.80.10.10">
    <property type="entry name" value="Ribonuclease Inhibitor"/>
    <property type="match status" value="2"/>
</dbReference>
<gene>
    <name evidence="2" type="primary">LOC117642638</name>
</gene>
<evidence type="ECO:0000313" key="1">
    <source>
        <dbReference type="Proteomes" id="UP000515158"/>
    </source>
</evidence>
<dbReference type="KEGG" id="tpal:117642638"/>
<accession>A0A6P8YS43</accession>
<dbReference type="Proteomes" id="UP000515158">
    <property type="component" value="Unplaced"/>
</dbReference>